<feature type="region of interest" description="Disordered" evidence="1">
    <location>
        <begin position="1"/>
        <end position="63"/>
    </location>
</feature>
<evidence type="ECO:0000313" key="3">
    <source>
        <dbReference type="EMBL" id="KAA8628443.1"/>
    </source>
</evidence>
<evidence type="ECO:0000256" key="1">
    <source>
        <dbReference type="SAM" id="MobiDB-lite"/>
    </source>
</evidence>
<reference evidence="3 4" key="1">
    <citation type="submission" date="2017-07" db="EMBL/GenBank/DDBJ databases">
        <title>Genome sequence of the Sordaria macrospora wild type strain R19027.</title>
        <authorList>
            <person name="Nowrousian M."/>
            <person name="Teichert I."/>
            <person name="Kueck U."/>
        </authorList>
    </citation>
    <scope>NUCLEOTIDE SEQUENCE [LARGE SCALE GENOMIC DNA]</scope>
    <source>
        <strain evidence="3 4">R19027</strain>
        <tissue evidence="3">Mycelium</tissue>
    </source>
</reference>
<dbReference type="OMA" id="RFNNDFQ"/>
<name>A0A8S8ZEC6_SORMA</name>
<dbReference type="PANTHER" id="PTHR37329">
    <property type="entry name" value="KINETOCHORE PROTEIN SOS7"/>
    <property type="match status" value="1"/>
</dbReference>
<dbReference type="Proteomes" id="UP000433876">
    <property type="component" value="Unassembled WGS sequence"/>
</dbReference>
<protein>
    <recommendedName>
        <fullName evidence="2">Kinetochore protein Sos7 coiled-coil domain-containing protein</fullName>
    </recommendedName>
</protein>
<evidence type="ECO:0000259" key="2">
    <source>
        <dbReference type="Pfam" id="PF20882"/>
    </source>
</evidence>
<dbReference type="PANTHER" id="PTHR37329:SF1">
    <property type="entry name" value="KINETOCHORE PROTEIN SOS7"/>
    <property type="match status" value="1"/>
</dbReference>
<dbReference type="VEuPathDB" id="FungiDB:SMAC_05415"/>
<dbReference type="InterPro" id="IPR037475">
    <property type="entry name" value="Sos7"/>
</dbReference>
<proteinExistence type="predicted"/>
<sequence length="373" mass="41127">MGLRRTPPPEAAPVAATSRATTSQGTTPRAITPRATTPRTTTPRTRTKRATTPRSGSSDPTVHLQRAAEVLQVLDTFDASTRDEITIIKISEPISSALHSAASKNNINNSNSDGSQDQQPSSTAPRTSDVSTHSASSALDAPTPASLEAELAHYKELFAKLRFSYVEQVTKEKFIRAIVGDPPLIVTPQENADLEASNVAAKASLKALKTEVALLVEDLESRSRELAARYERVKLDRVKLRELPAKMEELQKRVDELRTKQAIQPGSLPEMNLPLAKTAVLVEERRQKVRDLERQVEQLSSLAPRKRKEMERLQMEVTALAAKRTQVSAAAREAKRRRENAQKAGGADDEMEAKGRWYRASEAALREMLGLKE</sequence>
<dbReference type="EMBL" id="NMPR01000184">
    <property type="protein sequence ID" value="KAA8628443.1"/>
    <property type="molecule type" value="Genomic_DNA"/>
</dbReference>
<gene>
    <name evidence="3" type="ORF">SMACR_05415</name>
</gene>
<dbReference type="GO" id="GO:0051315">
    <property type="term" value="P:attachment of mitotic spindle microtubules to kinetochore"/>
    <property type="evidence" value="ECO:0007669"/>
    <property type="project" value="TreeGrafter"/>
</dbReference>
<evidence type="ECO:0000313" key="4">
    <source>
        <dbReference type="Proteomes" id="UP000433876"/>
    </source>
</evidence>
<feature type="region of interest" description="Disordered" evidence="1">
    <location>
        <begin position="103"/>
        <end position="141"/>
    </location>
</feature>
<dbReference type="InterPro" id="IPR048781">
    <property type="entry name" value="Sos7_CC"/>
</dbReference>
<feature type="domain" description="Kinetochore protein Sos7 coiled-coil" evidence="2">
    <location>
        <begin position="156"/>
        <end position="230"/>
    </location>
</feature>
<dbReference type="Pfam" id="PF20882">
    <property type="entry name" value="Sos7"/>
    <property type="match status" value="1"/>
</dbReference>
<accession>A0A8S8ZEC6</accession>
<feature type="compositionally biased region" description="Pro residues" evidence="1">
    <location>
        <begin position="1"/>
        <end position="11"/>
    </location>
</feature>
<dbReference type="GO" id="GO:0034501">
    <property type="term" value="P:protein localization to kinetochore"/>
    <property type="evidence" value="ECO:0007669"/>
    <property type="project" value="InterPro"/>
</dbReference>
<feature type="compositionally biased region" description="Polar residues" evidence="1">
    <location>
        <begin position="123"/>
        <end position="137"/>
    </location>
</feature>
<dbReference type="GO" id="GO:0000776">
    <property type="term" value="C:kinetochore"/>
    <property type="evidence" value="ECO:0007669"/>
    <property type="project" value="InterPro"/>
</dbReference>
<comment type="caution">
    <text evidence="3">The sequence shown here is derived from an EMBL/GenBank/DDBJ whole genome shotgun (WGS) entry which is preliminary data.</text>
</comment>
<feature type="region of interest" description="Disordered" evidence="1">
    <location>
        <begin position="324"/>
        <end position="351"/>
    </location>
</feature>
<feature type="compositionally biased region" description="Low complexity" evidence="1">
    <location>
        <begin position="103"/>
        <end position="122"/>
    </location>
</feature>
<feature type="compositionally biased region" description="Low complexity" evidence="1">
    <location>
        <begin position="26"/>
        <end position="44"/>
    </location>
</feature>
<organism evidence="3 4">
    <name type="scientific">Sordaria macrospora</name>
    <dbReference type="NCBI Taxonomy" id="5147"/>
    <lineage>
        <taxon>Eukaryota</taxon>
        <taxon>Fungi</taxon>
        <taxon>Dikarya</taxon>
        <taxon>Ascomycota</taxon>
        <taxon>Pezizomycotina</taxon>
        <taxon>Sordariomycetes</taxon>
        <taxon>Sordariomycetidae</taxon>
        <taxon>Sordariales</taxon>
        <taxon>Sordariaceae</taxon>
        <taxon>Sordaria</taxon>
    </lineage>
</organism>
<dbReference type="AlphaFoldDB" id="A0A8S8ZEC6"/>